<proteinExistence type="predicted"/>
<gene>
    <name evidence="2" type="ORF">NECAME_01497</name>
</gene>
<sequence length="225" mass="24241">MSGTSEDPTDRYLNGVTSNTNANPSVLTRRKRNINGNKFHSFQGITSRESRAVRAKHVIHRAHTDLYYTVDFDDFNCFPKTNQSRTKLLCSRLFKRELQCRHLIKSPKSVYQAETFGFGIGSTTVIAFSVTSVRVAAAIAETFNDTSSSTNTKTRAHGTSATASSSCRTGAIVLFPVTVTPSAIANSYVAATAIWNPTAGPSPATSIAPASRSKTIVCHASANDS</sequence>
<accession>W2TV67</accession>
<protein>
    <submittedName>
        <fullName evidence="2">Uncharacterized protein</fullName>
    </submittedName>
</protein>
<evidence type="ECO:0000313" key="2">
    <source>
        <dbReference type="EMBL" id="ETN84937.1"/>
    </source>
</evidence>
<dbReference type="EMBL" id="KI657838">
    <property type="protein sequence ID" value="ETN84937.1"/>
    <property type="molecule type" value="Genomic_DNA"/>
</dbReference>
<keyword evidence="3" id="KW-1185">Reference proteome</keyword>
<evidence type="ECO:0000313" key="3">
    <source>
        <dbReference type="Proteomes" id="UP000053676"/>
    </source>
</evidence>
<dbReference type="KEGG" id="nai:NECAME_01497"/>
<dbReference type="AlphaFoldDB" id="W2TV67"/>
<reference evidence="3" key="1">
    <citation type="journal article" date="2014" name="Nat. Genet.">
        <title>Genome of the human hookworm Necator americanus.</title>
        <authorList>
            <person name="Tang Y.T."/>
            <person name="Gao X."/>
            <person name="Rosa B.A."/>
            <person name="Abubucker S."/>
            <person name="Hallsworth-Pepin K."/>
            <person name="Martin J."/>
            <person name="Tyagi R."/>
            <person name="Heizer E."/>
            <person name="Zhang X."/>
            <person name="Bhonagiri-Palsikar V."/>
            <person name="Minx P."/>
            <person name="Warren W.C."/>
            <person name="Wang Q."/>
            <person name="Zhan B."/>
            <person name="Hotez P.J."/>
            <person name="Sternberg P.W."/>
            <person name="Dougall A."/>
            <person name="Gaze S.T."/>
            <person name="Mulvenna J."/>
            <person name="Sotillo J."/>
            <person name="Ranganathan S."/>
            <person name="Rabelo E.M."/>
            <person name="Wilson R.K."/>
            <person name="Felgner P.L."/>
            <person name="Bethony J."/>
            <person name="Hawdon J.M."/>
            <person name="Gasser R.B."/>
            <person name="Loukas A."/>
            <person name="Mitreva M."/>
        </authorList>
    </citation>
    <scope>NUCLEOTIDE SEQUENCE [LARGE SCALE GENOMIC DNA]</scope>
</reference>
<evidence type="ECO:0000256" key="1">
    <source>
        <dbReference type="SAM" id="MobiDB-lite"/>
    </source>
</evidence>
<dbReference type="Proteomes" id="UP000053676">
    <property type="component" value="Unassembled WGS sequence"/>
</dbReference>
<name>W2TV67_NECAM</name>
<feature type="region of interest" description="Disordered" evidence="1">
    <location>
        <begin position="1"/>
        <end position="23"/>
    </location>
</feature>
<organism evidence="2 3">
    <name type="scientific">Necator americanus</name>
    <name type="common">Human hookworm</name>
    <dbReference type="NCBI Taxonomy" id="51031"/>
    <lineage>
        <taxon>Eukaryota</taxon>
        <taxon>Metazoa</taxon>
        <taxon>Ecdysozoa</taxon>
        <taxon>Nematoda</taxon>
        <taxon>Chromadorea</taxon>
        <taxon>Rhabditida</taxon>
        <taxon>Rhabditina</taxon>
        <taxon>Rhabditomorpha</taxon>
        <taxon>Strongyloidea</taxon>
        <taxon>Ancylostomatidae</taxon>
        <taxon>Bunostominae</taxon>
        <taxon>Necator</taxon>
    </lineage>
</organism>